<evidence type="ECO:0000313" key="2">
    <source>
        <dbReference type="Proteomes" id="UP000199229"/>
    </source>
</evidence>
<dbReference type="AlphaFoldDB" id="A0A1I2W5I7"/>
<organism evidence="1 2">
    <name type="scientific">Methylobacterium gossipiicola</name>
    <dbReference type="NCBI Taxonomy" id="582675"/>
    <lineage>
        <taxon>Bacteria</taxon>
        <taxon>Pseudomonadati</taxon>
        <taxon>Pseudomonadota</taxon>
        <taxon>Alphaproteobacteria</taxon>
        <taxon>Hyphomicrobiales</taxon>
        <taxon>Methylobacteriaceae</taxon>
        <taxon>Methylobacterium</taxon>
    </lineage>
</organism>
<name>A0A1I2W5I7_9HYPH</name>
<accession>A0A1I2W5I7</accession>
<dbReference type="STRING" id="582675.SAMN05192565_11970"/>
<protein>
    <submittedName>
        <fullName evidence="1">Uncharacterized protein</fullName>
    </submittedName>
</protein>
<sequence length="62" mass="6839">MNRFGTRSPSPAGSRRSMPVRHKLMLLLALELVAVGFQQAERRPYRPGVAIEVPAQSGHVIT</sequence>
<dbReference type="EMBL" id="FOPM01000019">
    <property type="protein sequence ID" value="SFG95919.1"/>
    <property type="molecule type" value="Genomic_DNA"/>
</dbReference>
<keyword evidence="2" id="KW-1185">Reference proteome</keyword>
<proteinExistence type="predicted"/>
<reference evidence="2" key="1">
    <citation type="submission" date="2016-10" db="EMBL/GenBank/DDBJ databases">
        <authorList>
            <person name="Varghese N."/>
            <person name="Submissions S."/>
        </authorList>
    </citation>
    <scope>NUCLEOTIDE SEQUENCE [LARGE SCALE GENOMIC DNA]</scope>
    <source>
        <strain evidence="2">Gh-105</strain>
    </source>
</reference>
<evidence type="ECO:0000313" key="1">
    <source>
        <dbReference type="EMBL" id="SFG95919.1"/>
    </source>
</evidence>
<dbReference type="Proteomes" id="UP000199229">
    <property type="component" value="Unassembled WGS sequence"/>
</dbReference>
<gene>
    <name evidence="1" type="ORF">SAMN05192565_11970</name>
</gene>